<dbReference type="Proteomes" id="UP000678393">
    <property type="component" value="Unassembled WGS sequence"/>
</dbReference>
<accession>A0A8S3ZYG2</accession>
<evidence type="ECO:0000256" key="1">
    <source>
        <dbReference type="ARBA" id="ARBA00004123"/>
    </source>
</evidence>
<sequence>MYSLSRGPSKIVTSARRGHPRQLDIEGYDNRDKSVKLSKTNGEGEDVTQTAELSNPKPTFQAKKINKWKPQTQISCEPTLQENHLQMAKFLSRQWQQVEQNRGKSKNGELTFDTYIEKGPNTKLAGFTPFDLDVFWGGQTLKSVLGKSSS</sequence>
<gene>
    <name evidence="7" type="ORF">CUNI_LOCUS18243</name>
</gene>
<evidence type="ECO:0000256" key="4">
    <source>
        <dbReference type="ARBA" id="ARBA00022490"/>
    </source>
</evidence>
<evidence type="ECO:0000256" key="6">
    <source>
        <dbReference type="SAM" id="MobiDB-lite"/>
    </source>
</evidence>
<dbReference type="OrthoDB" id="9983138at2759"/>
<feature type="compositionally biased region" description="Basic and acidic residues" evidence="6">
    <location>
        <begin position="21"/>
        <end position="35"/>
    </location>
</feature>
<keyword evidence="5" id="KW-0539">Nucleus</keyword>
<comment type="subcellular location">
    <subcellularLocation>
        <location evidence="2">Cytoplasm</location>
        <location evidence="2">Stress granule</location>
    </subcellularLocation>
    <subcellularLocation>
        <location evidence="1">Nucleus</location>
    </subcellularLocation>
</comment>
<reference evidence="7" key="1">
    <citation type="submission" date="2021-04" db="EMBL/GenBank/DDBJ databases">
        <authorList>
            <consortium name="Molecular Ecology Group"/>
        </authorList>
    </citation>
    <scope>NUCLEOTIDE SEQUENCE</scope>
</reference>
<proteinExistence type="inferred from homology"/>
<dbReference type="EMBL" id="CAJHNH020005558">
    <property type="protein sequence ID" value="CAG5132685.1"/>
    <property type="molecule type" value="Genomic_DNA"/>
</dbReference>
<name>A0A8S3ZYG2_9EUPU</name>
<evidence type="ECO:0000256" key="5">
    <source>
        <dbReference type="ARBA" id="ARBA00023242"/>
    </source>
</evidence>
<dbReference type="GO" id="GO:0010494">
    <property type="term" value="C:cytoplasmic stress granule"/>
    <property type="evidence" value="ECO:0007669"/>
    <property type="project" value="UniProtKB-SubCell"/>
</dbReference>
<keyword evidence="4" id="KW-0963">Cytoplasm</keyword>
<keyword evidence="8" id="KW-1185">Reference proteome</keyword>
<comment type="similarity">
    <text evidence="3">Belongs to the MCRIP family.</text>
</comment>
<dbReference type="Pfam" id="PF14799">
    <property type="entry name" value="FAM195"/>
    <property type="match status" value="1"/>
</dbReference>
<organism evidence="7 8">
    <name type="scientific">Candidula unifasciata</name>
    <dbReference type="NCBI Taxonomy" id="100452"/>
    <lineage>
        <taxon>Eukaryota</taxon>
        <taxon>Metazoa</taxon>
        <taxon>Spiralia</taxon>
        <taxon>Lophotrochozoa</taxon>
        <taxon>Mollusca</taxon>
        <taxon>Gastropoda</taxon>
        <taxon>Heterobranchia</taxon>
        <taxon>Euthyneura</taxon>
        <taxon>Panpulmonata</taxon>
        <taxon>Eupulmonata</taxon>
        <taxon>Stylommatophora</taxon>
        <taxon>Helicina</taxon>
        <taxon>Helicoidea</taxon>
        <taxon>Geomitridae</taxon>
        <taxon>Candidula</taxon>
    </lineage>
</organism>
<evidence type="ECO:0000256" key="3">
    <source>
        <dbReference type="ARBA" id="ARBA00010821"/>
    </source>
</evidence>
<evidence type="ECO:0000313" key="8">
    <source>
        <dbReference type="Proteomes" id="UP000678393"/>
    </source>
</evidence>
<dbReference type="InterPro" id="IPR029428">
    <property type="entry name" value="MCRIP"/>
</dbReference>
<evidence type="ECO:0000313" key="7">
    <source>
        <dbReference type="EMBL" id="CAG5132685.1"/>
    </source>
</evidence>
<evidence type="ECO:0000256" key="2">
    <source>
        <dbReference type="ARBA" id="ARBA00004210"/>
    </source>
</evidence>
<comment type="caution">
    <text evidence="7">The sequence shown here is derived from an EMBL/GenBank/DDBJ whole genome shotgun (WGS) entry which is preliminary data.</text>
</comment>
<dbReference type="GO" id="GO:0005634">
    <property type="term" value="C:nucleus"/>
    <property type="evidence" value="ECO:0007669"/>
    <property type="project" value="UniProtKB-SubCell"/>
</dbReference>
<feature type="region of interest" description="Disordered" evidence="6">
    <location>
        <begin position="1"/>
        <end position="51"/>
    </location>
</feature>
<protein>
    <submittedName>
        <fullName evidence="7">Uncharacterized protein</fullName>
    </submittedName>
</protein>
<feature type="compositionally biased region" description="Polar residues" evidence="6">
    <location>
        <begin position="37"/>
        <end position="51"/>
    </location>
</feature>
<dbReference type="AlphaFoldDB" id="A0A8S3ZYG2"/>